<feature type="compositionally biased region" description="Basic and acidic residues" evidence="1">
    <location>
        <begin position="319"/>
        <end position="329"/>
    </location>
</feature>
<evidence type="ECO:0000313" key="3">
    <source>
        <dbReference type="Proteomes" id="UP000270230"/>
    </source>
</evidence>
<feature type="compositionally biased region" description="Basic and acidic residues" evidence="1">
    <location>
        <begin position="422"/>
        <end position="436"/>
    </location>
</feature>
<gene>
    <name evidence="2" type="ORF">D0865_10035</name>
</gene>
<comment type="caution">
    <text evidence="2">The sequence shown here is derived from an EMBL/GenBank/DDBJ whole genome shotgun (WGS) entry which is preliminary data.</text>
</comment>
<accession>A0A3M7BZT8</accession>
<feature type="region of interest" description="Disordered" evidence="1">
    <location>
        <begin position="210"/>
        <end position="231"/>
    </location>
</feature>
<dbReference type="Proteomes" id="UP000270230">
    <property type="component" value="Unassembled WGS sequence"/>
</dbReference>
<dbReference type="OrthoDB" id="5422351at2759"/>
<feature type="compositionally biased region" description="Polar residues" evidence="1">
    <location>
        <begin position="452"/>
        <end position="465"/>
    </location>
</feature>
<dbReference type="PANTHER" id="PTHR40625:SF1">
    <property type="entry name" value="AMP-ACTIVATED PROTEIN KINASE GLYCOGEN-BINDING DOMAIN-CONTAINING PROTEIN"/>
    <property type="match status" value="1"/>
</dbReference>
<dbReference type="EMBL" id="QWIN01000962">
    <property type="protein sequence ID" value="RMY45234.1"/>
    <property type="molecule type" value="Genomic_DNA"/>
</dbReference>
<feature type="region of interest" description="Disordered" evidence="1">
    <location>
        <begin position="276"/>
        <end position="307"/>
    </location>
</feature>
<dbReference type="PANTHER" id="PTHR40625">
    <property type="entry name" value="GTP-BINDING PROTEIN ESDC-RELATED"/>
    <property type="match status" value="1"/>
</dbReference>
<dbReference type="AlphaFoldDB" id="A0A3M7BZT8"/>
<sequence length="592" mass="64005">MQLEETGLRLISWALHRSRDATMHVGKLVASRFAQADEADLEVATDAQFMEVGRGPCEKAETANGVCASLSRDESLTPAQRLDTPGEADAITSPGDGRYTVGGIVNTERRGRGFWSGCFKFENIIFDGNAAHWSKPRSGGLKQGGMYWYFFRLDYDMETYDASRECTASCPLLPGQMMNVLEVPTEIAEPPSRCRSAGFCEDVEGTLSTWAGPPARKQTLDPSDKFAALEPPPISRVHGRCVSDLALNGRLERLPSPAKSFASPPPTGLEDEQGFAELERQSSKRPSTGDGRPASRHSLNSAPQSFSASSVLDMYGSDLRDERGYDSEPRSPISSTCVPSQPGFDHSNYAIAGQRDALAHTLSAVFEVDEGDQEVGTAIEARLQSRPVSSTGDVHIQPADHAMYTIPNTNPDDVDLAADGCEQTKEEQPSEDRTDSPEPDESGPAEGDVWSPTFSAATVSSNGDLSTPFRLSAGYPLEPSTSWTIDRNSLDDQLALENVVERLESLDTSAGSEQQPAMNDRQEQQYSTFTKYALPDPATESEHSLSKKPSYHGGQGFTHDSGPLPTFLSSETGGSVANDIFSELGYLGGSIY</sequence>
<feature type="compositionally biased region" description="Polar residues" evidence="1">
    <location>
        <begin position="297"/>
        <end position="307"/>
    </location>
</feature>
<organism evidence="2 3">
    <name type="scientific">Hortaea werneckii</name>
    <name type="common">Black yeast</name>
    <name type="synonym">Cladosporium werneckii</name>
    <dbReference type="NCBI Taxonomy" id="91943"/>
    <lineage>
        <taxon>Eukaryota</taxon>
        <taxon>Fungi</taxon>
        <taxon>Dikarya</taxon>
        <taxon>Ascomycota</taxon>
        <taxon>Pezizomycotina</taxon>
        <taxon>Dothideomycetes</taxon>
        <taxon>Dothideomycetidae</taxon>
        <taxon>Mycosphaerellales</taxon>
        <taxon>Teratosphaeriaceae</taxon>
        <taxon>Hortaea</taxon>
    </lineage>
</organism>
<proteinExistence type="predicted"/>
<name>A0A3M7BZT8_HORWE</name>
<reference evidence="2 3" key="1">
    <citation type="journal article" date="2018" name="BMC Genomics">
        <title>Genomic evidence for intraspecific hybridization in a clonal and extremely halotolerant yeast.</title>
        <authorList>
            <person name="Gostincar C."/>
            <person name="Stajich J.E."/>
            <person name="Zupancic J."/>
            <person name="Zalar P."/>
            <person name="Gunde-Cimerman N."/>
        </authorList>
    </citation>
    <scope>NUCLEOTIDE SEQUENCE [LARGE SCALE GENOMIC DNA]</scope>
    <source>
        <strain evidence="2 3">EXF-151</strain>
    </source>
</reference>
<evidence type="ECO:0000313" key="2">
    <source>
        <dbReference type="EMBL" id="RMY45234.1"/>
    </source>
</evidence>
<protein>
    <submittedName>
        <fullName evidence="2">Uncharacterized protein</fullName>
    </submittedName>
</protein>
<feature type="region of interest" description="Disordered" evidence="1">
    <location>
        <begin position="422"/>
        <end position="466"/>
    </location>
</feature>
<evidence type="ECO:0000256" key="1">
    <source>
        <dbReference type="SAM" id="MobiDB-lite"/>
    </source>
</evidence>
<feature type="region of interest" description="Disordered" evidence="1">
    <location>
        <begin position="319"/>
        <end position="342"/>
    </location>
</feature>
<feature type="region of interest" description="Disordered" evidence="1">
    <location>
        <begin position="536"/>
        <end position="572"/>
    </location>
</feature>